<name>W9R7F1_9ROSA</name>
<dbReference type="AlphaFoldDB" id="W9R7F1"/>
<gene>
    <name evidence="1" type="ORF">L484_012147</name>
</gene>
<dbReference type="Proteomes" id="UP000030645">
    <property type="component" value="Unassembled WGS sequence"/>
</dbReference>
<reference evidence="2" key="1">
    <citation type="submission" date="2013-01" db="EMBL/GenBank/DDBJ databases">
        <title>Draft Genome Sequence of a Mulberry Tree, Morus notabilis C.K. Schneid.</title>
        <authorList>
            <person name="He N."/>
            <person name="Zhao S."/>
        </authorList>
    </citation>
    <scope>NUCLEOTIDE SEQUENCE</scope>
</reference>
<organism evidence="1 2">
    <name type="scientific">Morus notabilis</name>
    <dbReference type="NCBI Taxonomy" id="981085"/>
    <lineage>
        <taxon>Eukaryota</taxon>
        <taxon>Viridiplantae</taxon>
        <taxon>Streptophyta</taxon>
        <taxon>Embryophyta</taxon>
        <taxon>Tracheophyta</taxon>
        <taxon>Spermatophyta</taxon>
        <taxon>Magnoliopsida</taxon>
        <taxon>eudicotyledons</taxon>
        <taxon>Gunneridae</taxon>
        <taxon>Pentapetalae</taxon>
        <taxon>rosids</taxon>
        <taxon>fabids</taxon>
        <taxon>Rosales</taxon>
        <taxon>Moraceae</taxon>
        <taxon>Moreae</taxon>
        <taxon>Morus</taxon>
    </lineage>
</organism>
<protein>
    <submittedName>
        <fullName evidence="1">Uncharacterized protein</fullName>
    </submittedName>
</protein>
<accession>W9R7F1</accession>
<sequence>MTSKPTTRAEPNPSCCCISAFGALRGIAAQFSLSPTISARPKPVGYLGRTRLMYTPKSDHI</sequence>
<dbReference type="EMBL" id="KE344671">
    <property type="protein sequence ID" value="EXB75023.1"/>
    <property type="molecule type" value="Genomic_DNA"/>
</dbReference>
<evidence type="ECO:0000313" key="1">
    <source>
        <dbReference type="EMBL" id="EXB75023.1"/>
    </source>
</evidence>
<keyword evidence="2" id="KW-1185">Reference proteome</keyword>
<evidence type="ECO:0000313" key="2">
    <source>
        <dbReference type="Proteomes" id="UP000030645"/>
    </source>
</evidence>
<proteinExistence type="predicted"/>